<dbReference type="AlphaFoldDB" id="A0A1X2AFQ0"/>
<dbReference type="EMBL" id="LQPN01000033">
    <property type="protein sequence ID" value="ORW50163.1"/>
    <property type="molecule type" value="Genomic_DNA"/>
</dbReference>
<sequence>MGSEKEAKLLQAKLGEYGLSLPDAERIYETVAKALDGEASRFENMKKLLGITDTACATVGYTSILWPDFDFKATADKDGRLESARYWHARGHFPNVDSPAELPTWSTDVTEFAAHFGPMTNGDRRPLFDKVLPAHEGYEFLWNGERYGAEFSWGLFLYSAEFWE</sequence>
<organism evidence="2 3">
    <name type="scientific">Mycobacterium paraense</name>
    <dbReference type="NCBI Taxonomy" id="767916"/>
    <lineage>
        <taxon>Bacteria</taxon>
        <taxon>Bacillati</taxon>
        <taxon>Actinomycetota</taxon>
        <taxon>Actinomycetes</taxon>
        <taxon>Mycobacteriales</taxon>
        <taxon>Mycobacteriaceae</taxon>
        <taxon>Mycobacterium</taxon>
        <taxon>Mycobacterium simiae complex</taxon>
    </lineage>
</organism>
<dbReference type="EMBL" id="LQPK01000042">
    <property type="protein sequence ID" value="ORW27467.1"/>
    <property type="molecule type" value="Genomic_DNA"/>
</dbReference>
<evidence type="ECO:0000313" key="4">
    <source>
        <dbReference type="Proteomes" id="UP000193801"/>
    </source>
</evidence>
<name>A0A1X2AFQ0_9MYCO</name>
<reference evidence="1" key="2">
    <citation type="submission" date="2016-01" db="EMBL/GenBank/DDBJ databases">
        <authorList>
            <person name="Ana R.F.D.C."/>
            <person name="Tarcisio F."/>
            <person name="Maria L.L."/>
            <person name="Monica P."/>
            <person name="Wana L.O.D.C."/>
            <person name="Elisabetta G."/>
            <person name="Jeann R.D.C.B."/>
            <person name="Veronica D.S."/>
            <person name="Karla V.B.L."/>
            <person name="Roberto B."/>
            <person name="Antonella G."/>
            <person name="Anna F."/>
            <person name="Alessandro M."/>
            <person name="Pamela F."/>
            <person name="Francesca D.L."/>
            <person name="Giulia F.S."/>
            <person name="Sara T."/>
            <person name="Fabio R."/>
            <person name="Olivier J."/>
            <person name="Nicola S."/>
            <person name="Enrico T."/>
        </authorList>
    </citation>
    <scope>NUCLEOTIDE SEQUENCE</scope>
    <source>
        <strain evidence="1">FI-07156</strain>
    </source>
</reference>
<evidence type="ECO:0000313" key="1">
    <source>
        <dbReference type="EMBL" id="ORW27467.1"/>
    </source>
</evidence>
<comment type="caution">
    <text evidence="2">The sequence shown here is derived from an EMBL/GenBank/DDBJ whole genome shotgun (WGS) entry which is preliminary data.</text>
</comment>
<evidence type="ECO:0000313" key="3">
    <source>
        <dbReference type="Proteomes" id="UP000193285"/>
    </source>
</evidence>
<accession>A0A1X2AFQ0</accession>
<evidence type="ECO:0000313" key="2">
    <source>
        <dbReference type="EMBL" id="ORW50163.1"/>
    </source>
</evidence>
<proteinExistence type="predicted"/>
<reference evidence="3 4" key="1">
    <citation type="journal article" date="2015" name="Emerg. Microbes Infect.">
        <title>Characterization of 17 strains belonging to the Mycobacterium simiae complex and description of Mycobacterium paraense sp. nov.</title>
        <authorList>
            <person name="Fusco da Costa A.R."/>
            <person name="Fedrizzi T."/>
            <person name="Lopes M.L."/>
            <person name="Pecorari M."/>
            <person name="Oliveira da Costa W.L."/>
            <person name="Giacobazzi E."/>
            <person name="da Costa Bahia J.R."/>
            <person name="De Sanctis V."/>
            <person name="Batista Lima K.V."/>
            <person name="Bertorelli R."/>
            <person name="Grottola A."/>
            <person name="Fabio A."/>
            <person name="Mariottini A."/>
            <person name="Ferretti P."/>
            <person name="Di Leva F."/>
            <person name="Fregni Serpini G."/>
            <person name="Tagliazucchi S."/>
            <person name="Rumpianesi F."/>
            <person name="Jousson O."/>
            <person name="Segata N."/>
            <person name="Tortoli E."/>
        </authorList>
    </citation>
    <scope>NUCLEOTIDE SEQUENCE [LARGE SCALE GENOMIC DNA]</scope>
    <source>
        <strain evidence="1 4">FI-07156</strain>
        <strain evidence="2 3">IEC33</strain>
    </source>
</reference>
<keyword evidence="4" id="KW-1185">Reference proteome</keyword>
<gene>
    <name evidence="2" type="ORF">AWB90_08455</name>
    <name evidence="1" type="ORF">AWB91_03075</name>
</gene>
<dbReference type="Proteomes" id="UP000193285">
    <property type="component" value="Unassembled WGS sequence"/>
</dbReference>
<dbReference type="Proteomes" id="UP000193801">
    <property type="component" value="Unassembled WGS sequence"/>
</dbReference>
<reference evidence="2" key="3">
    <citation type="submission" date="2016-01" db="EMBL/GenBank/DDBJ databases">
        <authorList>
            <person name="Oliw E.H."/>
        </authorList>
    </citation>
    <scope>NUCLEOTIDE SEQUENCE</scope>
    <source>
        <strain evidence="2">IEC33</strain>
    </source>
</reference>
<protein>
    <submittedName>
        <fullName evidence="2">Uncharacterized protein</fullName>
    </submittedName>
</protein>